<proteinExistence type="predicted"/>
<dbReference type="VEuPathDB" id="TriTrypDB:BSAL_78355"/>
<dbReference type="Proteomes" id="UP000051952">
    <property type="component" value="Unassembled WGS sequence"/>
</dbReference>
<evidence type="ECO:0000256" key="2">
    <source>
        <dbReference type="ARBA" id="ARBA00022729"/>
    </source>
</evidence>
<dbReference type="Pfam" id="PF08263">
    <property type="entry name" value="LRRNT_2"/>
    <property type="match status" value="1"/>
</dbReference>
<gene>
    <name evidence="5" type="ORF">BSAL_78355</name>
</gene>
<feature type="chain" id="PRO_5006623489" evidence="3">
    <location>
        <begin position="20"/>
        <end position="392"/>
    </location>
</feature>
<name>A0A0S4KMV2_BODSA</name>
<dbReference type="PANTHER" id="PTHR48053:SF32">
    <property type="entry name" value="LEUCINE RICH REPEAT FAMILY PROTEIN, EXPRESSED"/>
    <property type="match status" value="1"/>
</dbReference>
<feature type="signal peptide" evidence="3">
    <location>
        <begin position="1"/>
        <end position="19"/>
    </location>
</feature>
<dbReference type="OrthoDB" id="1394818at2759"/>
<accession>A0A0S4KMV2</accession>
<protein>
    <submittedName>
        <fullName evidence="5">GP46-like surface antigen, putative</fullName>
    </submittedName>
</protein>
<dbReference type="EMBL" id="CYKH01000768">
    <property type="protein sequence ID" value="CUI14209.1"/>
    <property type="molecule type" value="Genomic_DNA"/>
</dbReference>
<evidence type="ECO:0000313" key="6">
    <source>
        <dbReference type="Proteomes" id="UP000051952"/>
    </source>
</evidence>
<evidence type="ECO:0000256" key="3">
    <source>
        <dbReference type="SAM" id="SignalP"/>
    </source>
</evidence>
<keyword evidence="2 3" id="KW-0732">Signal</keyword>
<dbReference type="SUPFAM" id="SSF52058">
    <property type="entry name" value="L domain-like"/>
    <property type="match status" value="1"/>
</dbReference>
<sequence>MKLLLWIAFVAFIAQEVFSATPEAQRAALLELYNSTGGANWVGCGADWGSTTVPPCSWFGITCDGANVVGLTLVDCGLRGTLPLGLSALSHLQYLELNLNSIFGTLPDWTGFDQLLSVGIVNNSLSGTLPPSWSRFTSLQSLSLQYNTISGPLPAAWGNFTQLQSLQLSHNDLQGTVPSEWRGLIQYSIDLSYNSISGDLPSWDDSVFPDTMGTLDLSNNQISGTLPEWKFIFRVTALILASNKLTGTLPLSWTGANYQLLDVSWNHLTGSIPSWSGNAYNLHLQHNNFSGNLSFLTNMNENVDVIDLSDNSFTGDLPEFQYPNWGCDQLTCKCSMNLQNNFLRGSIPQIYCQLMSNINLAGNCLRNTTLPANCDQNSPSCGIVVTSQRQTC</sequence>
<dbReference type="PANTHER" id="PTHR48053">
    <property type="entry name" value="LEUCINE RICH REPEAT FAMILY PROTEIN, EXPRESSED"/>
    <property type="match status" value="1"/>
</dbReference>
<dbReference type="InterPro" id="IPR001611">
    <property type="entry name" value="Leu-rich_rpt"/>
</dbReference>
<dbReference type="OMA" id="HANNFKG"/>
<feature type="domain" description="Leucine-rich repeat-containing N-terminal plant-type" evidence="4">
    <location>
        <begin position="24"/>
        <end position="64"/>
    </location>
</feature>
<dbReference type="Pfam" id="PF13855">
    <property type="entry name" value="LRR_8"/>
    <property type="match status" value="1"/>
</dbReference>
<organism evidence="5 6">
    <name type="scientific">Bodo saltans</name>
    <name type="common">Flagellated protozoan</name>
    <dbReference type="NCBI Taxonomy" id="75058"/>
    <lineage>
        <taxon>Eukaryota</taxon>
        <taxon>Discoba</taxon>
        <taxon>Euglenozoa</taxon>
        <taxon>Kinetoplastea</taxon>
        <taxon>Metakinetoplastina</taxon>
        <taxon>Eubodonida</taxon>
        <taxon>Bodonidae</taxon>
        <taxon>Bodo</taxon>
    </lineage>
</organism>
<evidence type="ECO:0000259" key="4">
    <source>
        <dbReference type="Pfam" id="PF08263"/>
    </source>
</evidence>
<evidence type="ECO:0000256" key="1">
    <source>
        <dbReference type="ARBA" id="ARBA00004167"/>
    </source>
</evidence>
<dbReference type="InterPro" id="IPR051716">
    <property type="entry name" value="Plant_RL_S/T_kinase"/>
</dbReference>
<dbReference type="InterPro" id="IPR013210">
    <property type="entry name" value="LRR_N_plant-typ"/>
</dbReference>
<evidence type="ECO:0000313" key="5">
    <source>
        <dbReference type="EMBL" id="CUI14209.1"/>
    </source>
</evidence>
<dbReference type="InterPro" id="IPR032675">
    <property type="entry name" value="LRR_dom_sf"/>
</dbReference>
<dbReference type="GO" id="GO:0016020">
    <property type="term" value="C:membrane"/>
    <property type="evidence" value="ECO:0007669"/>
    <property type="project" value="UniProtKB-SubCell"/>
</dbReference>
<dbReference type="AlphaFoldDB" id="A0A0S4KMV2"/>
<comment type="subcellular location">
    <subcellularLocation>
        <location evidence="1">Membrane</location>
        <topology evidence="1">Single-pass membrane protein</topology>
    </subcellularLocation>
</comment>
<dbReference type="Gene3D" id="3.80.10.10">
    <property type="entry name" value="Ribonuclease Inhibitor"/>
    <property type="match status" value="2"/>
</dbReference>
<keyword evidence="6" id="KW-1185">Reference proteome</keyword>
<dbReference type="Pfam" id="PF00560">
    <property type="entry name" value="LRR_1"/>
    <property type="match status" value="2"/>
</dbReference>
<reference evidence="6" key="1">
    <citation type="submission" date="2015-09" db="EMBL/GenBank/DDBJ databases">
        <authorList>
            <consortium name="Pathogen Informatics"/>
        </authorList>
    </citation>
    <scope>NUCLEOTIDE SEQUENCE [LARGE SCALE GENOMIC DNA]</scope>
    <source>
        <strain evidence="6">Lake Konstanz</strain>
    </source>
</reference>